<dbReference type="SUPFAM" id="SSF63418">
    <property type="entry name" value="MurE/MurF N-terminal domain"/>
    <property type="match status" value="1"/>
</dbReference>
<dbReference type="PANTHER" id="PTHR43024">
    <property type="entry name" value="UDP-N-ACETYLMURAMOYL-TRIPEPTIDE--D-ALANYL-D-ALANINE LIGASE"/>
    <property type="match status" value="1"/>
</dbReference>
<dbReference type="HAMAP" id="MF_02019">
    <property type="entry name" value="MurF"/>
    <property type="match status" value="1"/>
</dbReference>
<dbReference type="NCBIfam" id="TIGR01143">
    <property type="entry name" value="murF"/>
    <property type="match status" value="1"/>
</dbReference>
<comment type="catalytic activity">
    <reaction evidence="10 11">
        <text>D-alanyl-D-alanine + UDP-N-acetyl-alpha-D-muramoyl-L-alanyl-gamma-D-glutamyl-meso-2,6-diaminopimelate + ATP = UDP-N-acetyl-alpha-D-muramoyl-L-alanyl-gamma-D-glutamyl-meso-2,6-diaminopimeloyl-D-alanyl-D-alanine + ADP + phosphate + H(+)</text>
        <dbReference type="Rhea" id="RHEA:28374"/>
        <dbReference type="ChEBI" id="CHEBI:15378"/>
        <dbReference type="ChEBI" id="CHEBI:30616"/>
        <dbReference type="ChEBI" id="CHEBI:43474"/>
        <dbReference type="ChEBI" id="CHEBI:57822"/>
        <dbReference type="ChEBI" id="CHEBI:61386"/>
        <dbReference type="ChEBI" id="CHEBI:83905"/>
        <dbReference type="ChEBI" id="CHEBI:456216"/>
        <dbReference type="EC" id="6.3.2.10"/>
    </reaction>
</comment>
<evidence type="ECO:0000256" key="10">
    <source>
        <dbReference type="HAMAP-Rule" id="MF_02019"/>
    </source>
</evidence>
<dbReference type="RefSeq" id="WP_202957204.1">
    <property type="nucleotide sequence ID" value="NZ_JAPCID010000010.1"/>
</dbReference>
<evidence type="ECO:0000313" key="15">
    <source>
        <dbReference type="Proteomes" id="UP001147700"/>
    </source>
</evidence>
<dbReference type="GO" id="GO:0016874">
    <property type="term" value="F:ligase activity"/>
    <property type="evidence" value="ECO:0007669"/>
    <property type="project" value="UniProtKB-KW"/>
</dbReference>
<protein>
    <recommendedName>
        <fullName evidence="10 11">UDP-N-acetylmuramoyl-tripeptide--D-alanyl-D-alanine ligase</fullName>
        <ecNumber evidence="10 11">6.3.2.10</ecNumber>
    </recommendedName>
    <alternativeName>
        <fullName evidence="10">D-alanyl-D-alanine-adding enzyme</fullName>
    </alternativeName>
</protein>
<evidence type="ECO:0000256" key="5">
    <source>
        <dbReference type="ARBA" id="ARBA00022840"/>
    </source>
</evidence>
<dbReference type="EMBL" id="JAPCID010000010">
    <property type="protein sequence ID" value="MDA0137680.1"/>
    <property type="molecule type" value="Genomic_DNA"/>
</dbReference>
<gene>
    <name evidence="10" type="primary">murF</name>
    <name evidence="14" type="ORF">OJ962_09240</name>
</gene>
<dbReference type="SUPFAM" id="SSF53244">
    <property type="entry name" value="MurD-like peptide ligases, peptide-binding domain"/>
    <property type="match status" value="1"/>
</dbReference>
<comment type="caution">
    <text evidence="14">The sequence shown here is derived from an EMBL/GenBank/DDBJ whole genome shotgun (WGS) entry which is preliminary data.</text>
</comment>
<feature type="domain" description="Mur ligase C-terminal" evidence="12">
    <location>
        <begin position="311"/>
        <end position="420"/>
    </location>
</feature>
<feature type="domain" description="Mur ligase central" evidence="13">
    <location>
        <begin position="101"/>
        <end position="288"/>
    </location>
</feature>
<evidence type="ECO:0000259" key="13">
    <source>
        <dbReference type="Pfam" id="PF08245"/>
    </source>
</evidence>
<evidence type="ECO:0000259" key="12">
    <source>
        <dbReference type="Pfam" id="PF02875"/>
    </source>
</evidence>
<dbReference type="InterPro" id="IPR004101">
    <property type="entry name" value="Mur_ligase_C"/>
</dbReference>
<evidence type="ECO:0000256" key="3">
    <source>
        <dbReference type="ARBA" id="ARBA00022618"/>
    </source>
</evidence>
<reference evidence="14" key="1">
    <citation type="submission" date="2022-10" db="EMBL/GenBank/DDBJ databases">
        <title>The WGS of Solirubrobacter sp. CPCC 204708.</title>
        <authorList>
            <person name="Jiang Z."/>
        </authorList>
    </citation>
    <scope>NUCLEOTIDE SEQUENCE</scope>
    <source>
        <strain evidence="14">CPCC 204708</strain>
    </source>
</reference>
<dbReference type="EC" id="6.3.2.10" evidence="10 11"/>
<dbReference type="Pfam" id="PF08245">
    <property type="entry name" value="Mur_ligase_M"/>
    <property type="match status" value="1"/>
</dbReference>
<evidence type="ECO:0000256" key="2">
    <source>
        <dbReference type="ARBA" id="ARBA00022598"/>
    </source>
</evidence>
<keyword evidence="4 10" id="KW-0547">Nucleotide-binding</keyword>
<evidence type="ECO:0000256" key="1">
    <source>
        <dbReference type="ARBA" id="ARBA00022490"/>
    </source>
</evidence>
<proteinExistence type="inferred from homology"/>
<dbReference type="Gene3D" id="3.40.1190.10">
    <property type="entry name" value="Mur-like, catalytic domain"/>
    <property type="match status" value="1"/>
</dbReference>
<comment type="subcellular location">
    <subcellularLocation>
        <location evidence="10 11">Cytoplasm</location>
    </subcellularLocation>
</comment>
<evidence type="ECO:0000256" key="4">
    <source>
        <dbReference type="ARBA" id="ARBA00022741"/>
    </source>
</evidence>
<keyword evidence="3 10" id="KW-0132">Cell division</keyword>
<keyword evidence="1 10" id="KW-0963">Cytoplasm</keyword>
<dbReference type="InterPro" id="IPR036615">
    <property type="entry name" value="Mur_ligase_C_dom_sf"/>
</dbReference>
<keyword evidence="15" id="KW-1185">Reference proteome</keyword>
<dbReference type="InterPro" id="IPR005863">
    <property type="entry name" value="UDP-N-AcMur_synth"/>
</dbReference>
<evidence type="ECO:0000256" key="9">
    <source>
        <dbReference type="ARBA" id="ARBA00023316"/>
    </source>
</evidence>
<keyword evidence="5 10" id="KW-0067">ATP-binding</keyword>
<comment type="pathway">
    <text evidence="10 11">Cell wall biogenesis; peptidoglycan biosynthesis.</text>
</comment>
<keyword evidence="8 10" id="KW-0131">Cell cycle</keyword>
<keyword evidence="7 10" id="KW-0573">Peptidoglycan synthesis</keyword>
<dbReference type="Proteomes" id="UP001147700">
    <property type="component" value="Unassembled WGS sequence"/>
</dbReference>
<feature type="binding site" evidence="10">
    <location>
        <begin position="103"/>
        <end position="109"/>
    </location>
    <ligand>
        <name>ATP</name>
        <dbReference type="ChEBI" id="CHEBI:30616"/>
    </ligand>
</feature>
<evidence type="ECO:0000256" key="11">
    <source>
        <dbReference type="RuleBase" id="RU004136"/>
    </source>
</evidence>
<sequence>MRFTASALAAELGGELVGPDVGVDGASIDSRTIGPGRLYVPIVAERNGHAFIPAALEAGAAAYLTTQEPVGGTAIRVRDTAAALLRLGALARERVQGAIGITGSVGKTTTKDLLAACLAPTLRVVASERSFNNELGLPLTLLNAPEDARWAVLEMGARRVGDIERLAAIARPDVGIVTSVAMAHVEYLGDLDGVARVKGELVAALPASGLAVLNLDDPRVRAMDALAACPVLGFAVDADADVRAEAVTLDRDLRARFRLCSPWGQTDVRLALRGLQQVPNALAAATAALWCGVGLEAVAAALAASEGSPWRMEVRHVPDGPLLVVDCFNAIPASTEAALRSLAALPGARKLALLGLMAELGARSEAEHRRIAGLAQELGIEVVGYGTAHYGDAHVTGVEEAVAVLRALGPGDAALVKGSRVARLEDVVRAYAPC</sequence>
<comment type="function">
    <text evidence="10 11">Involved in cell wall formation. Catalyzes the final step in the synthesis of UDP-N-acetylmuramoyl-pentapeptide, the precursor of murein.</text>
</comment>
<dbReference type="Pfam" id="PF02875">
    <property type="entry name" value="Mur_ligase_C"/>
    <property type="match status" value="1"/>
</dbReference>
<dbReference type="Gene3D" id="3.90.190.20">
    <property type="entry name" value="Mur ligase, C-terminal domain"/>
    <property type="match status" value="1"/>
</dbReference>
<evidence type="ECO:0000256" key="8">
    <source>
        <dbReference type="ARBA" id="ARBA00023306"/>
    </source>
</evidence>
<dbReference type="InterPro" id="IPR013221">
    <property type="entry name" value="Mur_ligase_cen"/>
</dbReference>
<dbReference type="SUPFAM" id="SSF53623">
    <property type="entry name" value="MurD-like peptide ligases, catalytic domain"/>
    <property type="match status" value="1"/>
</dbReference>
<comment type="similarity">
    <text evidence="10">Belongs to the MurCDEF family. MurF subfamily.</text>
</comment>
<accession>A0ABT4RH80</accession>
<evidence type="ECO:0000313" key="14">
    <source>
        <dbReference type="EMBL" id="MDA0137680.1"/>
    </source>
</evidence>
<dbReference type="PANTHER" id="PTHR43024:SF1">
    <property type="entry name" value="UDP-N-ACETYLMURAMOYL-TRIPEPTIDE--D-ALANYL-D-ALANINE LIGASE"/>
    <property type="match status" value="1"/>
</dbReference>
<organism evidence="14 15">
    <name type="scientific">Solirubrobacter deserti</name>
    <dbReference type="NCBI Taxonomy" id="2282478"/>
    <lineage>
        <taxon>Bacteria</taxon>
        <taxon>Bacillati</taxon>
        <taxon>Actinomycetota</taxon>
        <taxon>Thermoleophilia</taxon>
        <taxon>Solirubrobacterales</taxon>
        <taxon>Solirubrobacteraceae</taxon>
        <taxon>Solirubrobacter</taxon>
    </lineage>
</organism>
<evidence type="ECO:0000256" key="7">
    <source>
        <dbReference type="ARBA" id="ARBA00022984"/>
    </source>
</evidence>
<keyword evidence="2 10" id="KW-0436">Ligase</keyword>
<dbReference type="InterPro" id="IPR036565">
    <property type="entry name" value="Mur-like_cat_sf"/>
</dbReference>
<dbReference type="InterPro" id="IPR035911">
    <property type="entry name" value="MurE/MurF_N"/>
</dbReference>
<keyword evidence="9 10" id="KW-0961">Cell wall biogenesis/degradation</keyword>
<dbReference type="InterPro" id="IPR051046">
    <property type="entry name" value="MurCDEF_CellWall_CoF430Synth"/>
</dbReference>
<keyword evidence="6 10" id="KW-0133">Cell shape</keyword>
<dbReference type="Gene3D" id="3.40.1390.10">
    <property type="entry name" value="MurE/MurF, N-terminal domain"/>
    <property type="match status" value="1"/>
</dbReference>
<evidence type="ECO:0000256" key="6">
    <source>
        <dbReference type="ARBA" id="ARBA00022960"/>
    </source>
</evidence>
<name>A0ABT4RH80_9ACTN</name>